<evidence type="ECO:0000256" key="10">
    <source>
        <dbReference type="ARBA" id="ARBA00031529"/>
    </source>
</evidence>
<proteinExistence type="inferred from homology"/>
<evidence type="ECO:0000256" key="15">
    <source>
        <dbReference type="RuleBase" id="RU366026"/>
    </source>
</evidence>
<organism evidence="17 18">
    <name type="scientific">Phyllobacterium salinisoli</name>
    <dbReference type="NCBI Taxonomy" id="1899321"/>
    <lineage>
        <taxon>Bacteria</taxon>
        <taxon>Pseudomonadati</taxon>
        <taxon>Pseudomonadota</taxon>
        <taxon>Alphaproteobacteria</taxon>
        <taxon>Hyphomicrobiales</taxon>
        <taxon>Phyllobacteriaceae</taxon>
        <taxon>Phyllobacterium</taxon>
    </lineage>
</organism>
<accession>A0A368K1V1</accession>
<evidence type="ECO:0000256" key="7">
    <source>
        <dbReference type="ARBA" id="ARBA00022679"/>
    </source>
</evidence>
<reference evidence="17 18" key="1">
    <citation type="submission" date="2018-07" db="EMBL/GenBank/DDBJ databases">
        <title>The draft genome of Phyllobacterium salinisoli.</title>
        <authorList>
            <person name="Liu L."/>
            <person name="Li L."/>
            <person name="Zhang X."/>
            <person name="Liang L."/>
        </authorList>
    </citation>
    <scope>NUCLEOTIDE SEQUENCE [LARGE SCALE GENOMIC DNA]</scope>
    <source>
        <strain evidence="17 18">LLAN61</strain>
    </source>
</reference>
<dbReference type="InterPro" id="IPR016030">
    <property type="entry name" value="CblAdoTrfase-like"/>
</dbReference>
<dbReference type="NCBIfam" id="TIGR00636">
    <property type="entry name" value="PduO_Nterm"/>
    <property type="match status" value="1"/>
</dbReference>
<evidence type="ECO:0000256" key="13">
    <source>
        <dbReference type="ARBA" id="ARBA00048555"/>
    </source>
</evidence>
<dbReference type="AlphaFoldDB" id="A0A368K1V1"/>
<evidence type="ECO:0000256" key="5">
    <source>
        <dbReference type="ARBA" id="ARBA00020963"/>
    </source>
</evidence>
<evidence type="ECO:0000256" key="1">
    <source>
        <dbReference type="ARBA" id="ARBA00004496"/>
    </source>
</evidence>
<comment type="subcellular location">
    <subcellularLocation>
        <location evidence="1">Cytoplasm</location>
    </subcellularLocation>
</comment>
<evidence type="ECO:0000256" key="4">
    <source>
        <dbReference type="ARBA" id="ARBA00012454"/>
    </source>
</evidence>
<comment type="caution">
    <text evidence="17">The sequence shown here is derived from an EMBL/GenBank/DDBJ whole genome shotgun (WGS) entry which is preliminary data.</text>
</comment>
<evidence type="ECO:0000256" key="3">
    <source>
        <dbReference type="ARBA" id="ARBA00007487"/>
    </source>
</evidence>
<dbReference type="Proteomes" id="UP000253420">
    <property type="component" value="Unassembled WGS sequence"/>
</dbReference>
<comment type="pathway">
    <text evidence="2 15">Cofactor biosynthesis; adenosylcobalamin biosynthesis; adenosylcobalamin from cob(II)yrinate a,c-diamide: step 2/7.</text>
</comment>
<evidence type="ECO:0000313" key="18">
    <source>
        <dbReference type="Proteomes" id="UP000253420"/>
    </source>
</evidence>
<dbReference type="UniPathway" id="UPA00148">
    <property type="reaction ID" value="UER00233"/>
</dbReference>
<keyword evidence="7 15" id="KW-0808">Transferase</keyword>
<keyword evidence="9 15" id="KW-0067">ATP-binding</keyword>
<feature type="domain" description="Cobalamin adenosyltransferase-like" evidence="16">
    <location>
        <begin position="7"/>
        <end position="177"/>
    </location>
</feature>
<gene>
    <name evidence="17" type="ORF">DUT91_18835</name>
</gene>
<protein>
    <recommendedName>
        <fullName evidence="5 15">Corrinoid adenosyltransferase</fullName>
        <ecNumber evidence="4 15">2.5.1.17</ecNumber>
    </recommendedName>
    <alternativeName>
        <fullName evidence="10 15">Cob(II)alamin adenosyltransferase</fullName>
    </alternativeName>
    <alternativeName>
        <fullName evidence="12 15">Cob(II)yrinic acid a,c-diamide adenosyltransferase</fullName>
    </alternativeName>
    <alternativeName>
        <fullName evidence="11 15">Cobinamide/cobalamin adenosyltransferase</fullName>
    </alternativeName>
</protein>
<dbReference type="Gene3D" id="1.20.1200.10">
    <property type="entry name" value="Cobalamin adenosyltransferase-like"/>
    <property type="match status" value="1"/>
</dbReference>
<name>A0A368K1V1_9HYPH</name>
<dbReference type="SUPFAM" id="SSF89028">
    <property type="entry name" value="Cobalamin adenosyltransferase-like"/>
    <property type="match status" value="1"/>
</dbReference>
<keyword evidence="6" id="KW-0963">Cytoplasm</keyword>
<dbReference type="EC" id="2.5.1.17" evidence="4 15"/>
<sequence>MVKLNKIYTRTGDDGTTGLGNGERRAKFDLRVEAFGTIDEANACVGLARLHTGESCLELDTMLSRIQNDLFDLGADLSTPDDGVDLDYEPLRIIEAQVLRVEREIDQLNAGLSPLRSFVLPGGTPASAALHLARTVSRRAERIMVELSQTTGERVTKEALQYINRVSDFLFVAARVVNDNGARDVLWVPGQNR</sequence>
<evidence type="ECO:0000256" key="2">
    <source>
        <dbReference type="ARBA" id="ARBA00005121"/>
    </source>
</evidence>
<dbReference type="OrthoDB" id="9778896at2"/>
<evidence type="ECO:0000313" key="17">
    <source>
        <dbReference type="EMBL" id="RCS22453.1"/>
    </source>
</evidence>
<evidence type="ECO:0000259" key="16">
    <source>
        <dbReference type="Pfam" id="PF01923"/>
    </source>
</evidence>
<dbReference type="InterPro" id="IPR029499">
    <property type="entry name" value="PduO-typ"/>
</dbReference>
<dbReference type="RefSeq" id="WP_114442041.1">
    <property type="nucleotide sequence ID" value="NZ_QOZG01000008.1"/>
</dbReference>
<dbReference type="GO" id="GO:0008817">
    <property type="term" value="F:corrinoid adenosyltransferase activity"/>
    <property type="evidence" value="ECO:0007669"/>
    <property type="project" value="UniProtKB-UniRule"/>
</dbReference>
<dbReference type="PANTHER" id="PTHR12213">
    <property type="entry name" value="CORRINOID ADENOSYLTRANSFERASE"/>
    <property type="match status" value="1"/>
</dbReference>
<dbReference type="FunFam" id="1.20.1200.10:FF:000003">
    <property type="entry name" value="ATP:cob(I)alamin adenosyltransferase"/>
    <property type="match status" value="1"/>
</dbReference>
<comment type="catalytic activity">
    <reaction evidence="13 15">
        <text>2 cob(II)yrinate a,c diamide + reduced [electron-transfer flavoprotein] + 2 ATP = 2 adenosylcob(III)yrinate a,c-diamide + 2 triphosphate + oxidized [electron-transfer flavoprotein] + 3 H(+)</text>
        <dbReference type="Rhea" id="RHEA:11528"/>
        <dbReference type="Rhea" id="RHEA-COMP:10685"/>
        <dbReference type="Rhea" id="RHEA-COMP:10686"/>
        <dbReference type="ChEBI" id="CHEBI:15378"/>
        <dbReference type="ChEBI" id="CHEBI:18036"/>
        <dbReference type="ChEBI" id="CHEBI:30616"/>
        <dbReference type="ChEBI" id="CHEBI:57692"/>
        <dbReference type="ChEBI" id="CHEBI:58307"/>
        <dbReference type="ChEBI" id="CHEBI:58503"/>
        <dbReference type="ChEBI" id="CHEBI:58537"/>
        <dbReference type="EC" id="2.5.1.17"/>
    </reaction>
</comment>
<keyword evidence="18" id="KW-1185">Reference proteome</keyword>
<evidence type="ECO:0000256" key="11">
    <source>
        <dbReference type="ARBA" id="ARBA00033334"/>
    </source>
</evidence>
<evidence type="ECO:0000256" key="12">
    <source>
        <dbReference type="ARBA" id="ARBA00033354"/>
    </source>
</evidence>
<dbReference type="PANTHER" id="PTHR12213:SF0">
    <property type="entry name" value="CORRINOID ADENOSYLTRANSFERASE MMAB"/>
    <property type="match status" value="1"/>
</dbReference>
<comment type="catalytic activity">
    <reaction evidence="14 15">
        <text>2 cob(II)alamin + reduced [electron-transfer flavoprotein] + 2 ATP = 2 adenosylcob(III)alamin + 2 triphosphate + oxidized [electron-transfer flavoprotein] + 3 H(+)</text>
        <dbReference type="Rhea" id="RHEA:28671"/>
        <dbReference type="Rhea" id="RHEA-COMP:10685"/>
        <dbReference type="Rhea" id="RHEA-COMP:10686"/>
        <dbReference type="ChEBI" id="CHEBI:15378"/>
        <dbReference type="ChEBI" id="CHEBI:16304"/>
        <dbReference type="ChEBI" id="CHEBI:18036"/>
        <dbReference type="ChEBI" id="CHEBI:18408"/>
        <dbReference type="ChEBI" id="CHEBI:30616"/>
        <dbReference type="ChEBI" id="CHEBI:57692"/>
        <dbReference type="ChEBI" id="CHEBI:58307"/>
        <dbReference type="EC" id="2.5.1.17"/>
    </reaction>
</comment>
<evidence type="ECO:0000256" key="8">
    <source>
        <dbReference type="ARBA" id="ARBA00022741"/>
    </source>
</evidence>
<dbReference type="GO" id="GO:0005524">
    <property type="term" value="F:ATP binding"/>
    <property type="evidence" value="ECO:0007669"/>
    <property type="project" value="UniProtKB-UniRule"/>
</dbReference>
<dbReference type="Pfam" id="PF01923">
    <property type="entry name" value="Cob_adeno_trans"/>
    <property type="match status" value="1"/>
</dbReference>
<dbReference type="EMBL" id="QOZG01000008">
    <property type="protein sequence ID" value="RCS22453.1"/>
    <property type="molecule type" value="Genomic_DNA"/>
</dbReference>
<dbReference type="GO" id="GO:0005737">
    <property type="term" value="C:cytoplasm"/>
    <property type="evidence" value="ECO:0007669"/>
    <property type="project" value="UniProtKB-SubCell"/>
</dbReference>
<comment type="similarity">
    <text evidence="3 15">Belongs to the Cob(I)alamin adenosyltransferase family.</text>
</comment>
<evidence type="ECO:0000256" key="9">
    <source>
        <dbReference type="ARBA" id="ARBA00022840"/>
    </source>
</evidence>
<evidence type="ECO:0000256" key="6">
    <source>
        <dbReference type="ARBA" id="ARBA00022490"/>
    </source>
</evidence>
<dbReference type="InterPro" id="IPR036451">
    <property type="entry name" value="CblAdoTrfase-like_sf"/>
</dbReference>
<evidence type="ECO:0000256" key="14">
    <source>
        <dbReference type="ARBA" id="ARBA00048692"/>
    </source>
</evidence>
<keyword evidence="8 15" id="KW-0547">Nucleotide-binding</keyword>
<dbReference type="GO" id="GO:0009236">
    <property type="term" value="P:cobalamin biosynthetic process"/>
    <property type="evidence" value="ECO:0007669"/>
    <property type="project" value="UniProtKB-UniRule"/>
</dbReference>
<keyword evidence="15" id="KW-0169">Cobalamin biosynthesis</keyword>